<dbReference type="InterPro" id="IPR029016">
    <property type="entry name" value="GAF-like_dom_sf"/>
</dbReference>
<protein>
    <submittedName>
        <fullName evidence="5">Helix-turn-helix domain-containing protein</fullName>
    </submittedName>
</protein>
<dbReference type="RefSeq" id="WP_270040185.1">
    <property type="nucleotide sequence ID" value="NZ_JAPDOD010000008.1"/>
</dbReference>
<proteinExistence type="predicted"/>
<name>A0A9X3MR68_9ACTN</name>
<dbReference type="GO" id="GO:0003700">
    <property type="term" value="F:DNA-binding transcription factor activity"/>
    <property type="evidence" value="ECO:0007669"/>
    <property type="project" value="TreeGrafter"/>
</dbReference>
<gene>
    <name evidence="5" type="ORF">OM076_12215</name>
</gene>
<comment type="caution">
    <text evidence="5">The sequence shown here is derived from an EMBL/GenBank/DDBJ whole genome shotgun (WGS) entry which is preliminary data.</text>
</comment>
<dbReference type="EMBL" id="JAPDOD010000008">
    <property type="protein sequence ID" value="MDA0161034.1"/>
    <property type="molecule type" value="Genomic_DNA"/>
</dbReference>
<dbReference type="InterPro" id="IPR050707">
    <property type="entry name" value="HTH_MetabolicPath_Reg"/>
</dbReference>
<dbReference type="InterPro" id="IPR036388">
    <property type="entry name" value="WH-like_DNA-bd_sf"/>
</dbReference>
<dbReference type="InterPro" id="IPR005471">
    <property type="entry name" value="Tscrpt_reg_IclR_N"/>
</dbReference>
<reference evidence="5" key="1">
    <citation type="submission" date="2022-10" db="EMBL/GenBank/DDBJ databases">
        <title>The WGS of Solirubrobacter ginsenosidimutans DSM 21036.</title>
        <authorList>
            <person name="Jiang Z."/>
        </authorList>
    </citation>
    <scope>NUCLEOTIDE SEQUENCE</scope>
    <source>
        <strain evidence="5">DSM 21036</strain>
    </source>
</reference>
<accession>A0A9X3MR68</accession>
<dbReference type="SUPFAM" id="SSF55781">
    <property type="entry name" value="GAF domain-like"/>
    <property type="match status" value="1"/>
</dbReference>
<dbReference type="PANTHER" id="PTHR30136">
    <property type="entry name" value="HELIX-TURN-HELIX TRANSCRIPTIONAL REGULATOR, ICLR FAMILY"/>
    <property type="match status" value="1"/>
</dbReference>
<dbReference type="Pfam" id="PF09339">
    <property type="entry name" value="HTH_IclR"/>
    <property type="match status" value="1"/>
</dbReference>
<dbReference type="GO" id="GO:0003677">
    <property type="term" value="F:DNA binding"/>
    <property type="evidence" value="ECO:0007669"/>
    <property type="project" value="UniProtKB-KW"/>
</dbReference>
<evidence type="ECO:0000256" key="2">
    <source>
        <dbReference type="ARBA" id="ARBA00023125"/>
    </source>
</evidence>
<evidence type="ECO:0000259" key="4">
    <source>
        <dbReference type="PROSITE" id="PS51078"/>
    </source>
</evidence>
<evidence type="ECO:0000313" key="6">
    <source>
        <dbReference type="Proteomes" id="UP001149140"/>
    </source>
</evidence>
<dbReference type="InterPro" id="IPR014757">
    <property type="entry name" value="Tscrpt_reg_IclR_C"/>
</dbReference>
<evidence type="ECO:0000256" key="3">
    <source>
        <dbReference type="ARBA" id="ARBA00023163"/>
    </source>
</evidence>
<dbReference type="PANTHER" id="PTHR30136:SF24">
    <property type="entry name" value="HTH-TYPE TRANSCRIPTIONAL REPRESSOR ALLR"/>
    <property type="match status" value="1"/>
</dbReference>
<keyword evidence="2" id="KW-0238">DNA-binding</keyword>
<dbReference type="Pfam" id="PF01614">
    <property type="entry name" value="IclR_C"/>
    <property type="match status" value="1"/>
</dbReference>
<dbReference type="Gene3D" id="1.10.10.10">
    <property type="entry name" value="Winged helix-like DNA-binding domain superfamily/Winged helix DNA-binding domain"/>
    <property type="match status" value="1"/>
</dbReference>
<evidence type="ECO:0000313" key="5">
    <source>
        <dbReference type="EMBL" id="MDA0161034.1"/>
    </source>
</evidence>
<sequence>MQATRSHRGLSTARAALSVTWLLARAPDGVRADEVAVKLGKSVSTAYNLLASLCDEGVAERLPGGLYHLAPGFRETVAEESDRHNLSGVVDDLLARTHKRAYLAVLRGNQLKVILERGLQGMPKLPNMSPEIRDNAHALALGKVVLARAPADALERYLSAGLKRFTEDTITDPDVLRTELRRARRDGIAVDREEIAPDFCCIAAPLLDEQRRFLGAVGISMSVRAFDAEREALTETLRDIVGFQSCADRREVLDPTRTAGLASGSEHLAVKRRMRQRR</sequence>
<dbReference type="Proteomes" id="UP001149140">
    <property type="component" value="Unassembled WGS sequence"/>
</dbReference>
<keyword evidence="1" id="KW-0805">Transcription regulation</keyword>
<dbReference type="Gene3D" id="3.30.450.40">
    <property type="match status" value="1"/>
</dbReference>
<keyword evidence="3" id="KW-0804">Transcription</keyword>
<organism evidence="5 6">
    <name type="scientific">Solirubrobacter ginsenosidimutans</name>
    <dbReference type="NCBI Taxonomy" id="490573"/>
    <lineage>
        <taxon>Bacteria</taxon>
        <taxon>Bacillati</taxon>
        <taxon>Actinomycetota</taxon>
        <taxon>Thermoleophilia</taxon>
        <taxon>Solirubrobacterales</taxon>
        <taxon>Solirubrobacteraceae</taxon>
        <taxon>Solirubrobacter</taxon>
    </lineage>
</organism>
<dbReference type="SUPFAM" id="SSF46785">
    <property type="entry name" value="Winged helix' DNA-binding domain"/>
    <property type="match status" value="1"/>
</dbReference>
<dbReference type="GO" id="GO:0045892">
    <property type="term" value="P:negative regulation of DNA-templated transcription"/>
    <property type="evidence" value="ECO:0007669"/>
    <property type="project" value="TreeGrafter"/>
</dbReference>
<dbReference type="InterPro" id="IPR036390">
    <property type="entry name" value="WH_DNA-bd_sf"/>
</dbReference>
<feature type="domain" description="IclR-ED" evidence="4">
    <location>
        <begin position="65"/>
        <end position="265"/>
    </location>
</feature>
<evidence type="ECO:0000256" key="1">
    <source>
        <dbReference type="ARBA" id="ARBA00023015"/>
    </source>
</evidence>
<dbReference type="AlphaFoldDB" id="A0A9X3MR68"/>
<keyword evidence="6" id="KW-1185">Reference proteome</keyword>
<dbReference type="PROSITE" id="PS51078">
    <property type="entry name" value="ICLR_ED"/>
    <property type="match status" value="1"/>
</dbReference>